<evidence type="ECO:0000313" key="9">
    <source>
        <dbReference type="EMBL" id="QAT63272.1"/>
    </source>
</evidence>
<dbReference type="SUPFAM" id="SSF161098">
    <property type="entry name" value="MetI-like"/>
    <property type="match status" value="1"/>
</dbReference>
<evidence type="ECO:0000256" key="1">
    <source>
        <dbReference type="ARBA" id="ARBA00004651"/>
    </source>
</evidence>
<sequence length="297" mass="32314">MECIKEKKIKGFSSKKSGNWKKTLKIFFKHKIGVIGFIGVMIVFMVAILAPYIAEPAEGYGNAEDILLSPSPQHIFGTDSMGLDIFSEVVWGARSSIKVGFIAVIVSIFIGVPIGLVSGYFKGPISTVAMGITDIFLTIPVLPLMIIIAAVVGNGINKVAVVIGLFSWPSLARITKAATLEVSNMQYIEAAKSLGIRTRRILIKHVLVNASAPILVNLTLIIATSILTESGLSFLGLGDPITWSWGRILQNAHRSGAFVSAWWFSLFPSLAIMFFVISFNFLGMGIREALNPKLRER</sequence>
<feature type="transmembrane region" description="Helical" evidence="7">
    <location>
        <begin position="206"/>
        <end position="227"/>
    </location>
</feature>
<dbReference type="InterPro" id="IPR050366">
    <property type="entry name" value="BP-dependent_transpt_permease"/>
</dbReference>
<reference evidence="10" key="1">
    <citation type="submission" date="2019-01" db="EMBL/GenBank/DDBJ databases">
        <title>Draft genomes of a novel of Sporanaerobacter strains.</title>
        <authorList>
            <person name="Ma S."/>
        </authorList>
    </citation>
    <scope>NUCLEOTIDE SEQUENCE [LARGE SCALE GENOMIC DNA]</scope>
    <source>
        <strain evidence="10">NJN-17</strain>
    </source>
</reference>
<evidence type="ECO:0000256" key="3">
    <source>
        <dbReference type="ARBA" id="ARBA00022475"/>
    </source>
</evidence>
<dbReference type="AlphaFoldDB" id="A0A410QGP7"/>
<feature type="transmembrane region" description="Helical" evidence="7">
    <location>
        <begin position="141"/>
        <end position="166"/>
    </location>
</feature>
<dbReference type="InterPro" id="IPR035906">
    <property type="entry name" value="MetI-like_sf"/>
</dbReference>
<dbReference type="PANTHER" id="PTHR43386">
    <property type="entry name" value="OLIGOPEPTIDE TRANSPORT SYSTEM PERMEASE PROTEIN APPC"/>
    <property type="match status" value="1"/>
</dbReference>
<dbReference type="InterPro" id="IPR025966">
    <property type="entry name" value="OppC_N"/>
</dbReference>
<dbReference type="InterPro" id="IPR000515">
    <property type="entry name" value="MetI-like"/>
</dbReference>
<evidence type="ECO:0000256" key="7">
    <source>
        <dbReference type="RuleBase" id="RU363032"/>
    </source>
</evidence>
<keyword evidence="5 7" id="KW-1133">Transmembrane helix</keyword>
<dbReference type="CDD" id="cd06261">
    <property type="entry name" value="TM_PBP2"/>
    <property type="match status" value="1"/>
</dbReference>
<dbReference type="KEGG" id="spoa:EQM13_17740"/>
<feature type="transmembrane region" description="Helical" evidence="7">
    <location>
        <begin position="261"/>
        <end position="283"/>
    </location>
</feature>
<dbReference type="Proteomes" id="UP000287969">
    <property type="component" value="Chromosome"/>
</dbReference>
<evidence type="ECO:0000313" key="10">
    <source>
        <dbReference type="Proteomes" id="UP000287969"/>
    </source>
</evidence>
<dbReference type="PROSITE" id="PS50928">
    <property type="entry name" value="ABC_TM1"/>
    <property type="match status" value="1"/>
</dbReference>
<feature type="transmembrane region" description="Helical" evidence="7">
    <location>
        <begin position="32"/>
        <end position="54"/>
    </location>
</feature>
<accession>A0A410QGP7</accession>
<dbReference type="GO" id="GO:0055085">
    <property type="term" value="P:transmembrane transport"/>
    <property type="evidence" value="ECO:0007669"/>
    <property type="project" value="InterPro"/>
</dbReference>
<organism evidence="9 10">
    <name type="scientific">Acidilutibacter cellobiosedens</name>
    <dbReference type="NCBI Taxonomy" id="2507161"/>
    <lineage>
        <taxon>Bacteria</taxon>
        <taxon>Bacillati</taxon>
        <taxon>Bacillota</taxon>
        <taxon>Tissierellia</taxon>
        <taxon>Tissierellales</taxon>
        <taxon>Acidilutibacteraceae</taxon>
        <taxon>Acidilutibacter</taxon>
    </lineage>
</organism>
<dbReference type="EMBL" id="CP035282">
    <property type="protein sequence ID" value="QAT63272.1"/>
    <property type="molecule type" value="Genomic_DNA"/>
</dbReference>
<evidence type="ECO:0000256" key="5">
    <source>
        <dbReference type="ARBA" id="ARBA00022989"/>
    </source>
</evidence>
<protein>
    <submittedName>
        <fullName evidence="9">ABC transporter permease</fullName>
    </submittedName>
</protein>
<evidence type="ECO:0000256" key="4">
    <source>
        <dbReference type="ARBA" id="ARBA00022692"/>
    </source>
</evidence>
<evidence type="ECO:0000259" key="8">
    <source>
        <dbReference type="PROSITE" id="PS50928"/>
    </source>
</evidence>
<dbReference type="GO" id="GO:0005886">
    <property type="term" value="C:plasma membrane"/>
    <property type="evidence" value="ECO:0007669"/>
    <property type="project" value="UniProtKB-SubCell"/>
</dbReference>
<comment type="similarity">
    <text evidence="7">Belongs to the binding-protein-dependent transport system permease family.</text>
</comment>
<comment type="subcellular location">
    <subcellularLocation>
        <location evidence="1 7">Cell membrane</location>
        <topology evidence="1 7">Multi-pass membrane protein</topology>
    </subcellularLocation>
</comment>
<dbReference type="Gene3D" id="1.10.3720.10">
    <property type="entry name" value="MetI-like"/>
    <property type="match status" value="1"/>
</dbReference>
<evidence type="ECO:0000256" key="6">
    <source>
        <dbReference type="ARBA" id="ARBA00023136"/>
    </source>
</evidence>
<dbReference type="PANTHER" id="PTHR43386:SF1">
    <property type="entry name" value="D,D-DIPEPTIDE TRANSPORT SYSTEM PERMEASE PROTEIN DDPC-RELATED"/>
    <property type="match status" value="1"/>
</dbReference>
<dbReference type="Pfam" id="PF00528">
    <property type="entry name" value="BPD_transp_1"/>
    <property type="match status" value="1"/>
</dbReference>
<keyword evidence="4 7" id="KW-0812">Transmembrane</keyword>
<dbReference type="RefSeq" id="WP_071141214.1">
    <property type="nucleotide sequence ID" value="NZ_CP035282.1"/>
</dbReference>
<feature type="domain" description="ABC transmembrane type-1" evidence="8">
    <location>
        <begin position="93"/>
        <end position="283"/>
    </location>
</feature>
<gene>
    <name evidence="9" type="ORF">EQM13_17740</name>
</gene>
<keyword evidence="3" id="KW-1003">Cell membrane</keyword>
<keyword evidence="2 7" id="KW-0813">Transport</keyword>
<dbReference type="Pfam" id="PF12911">
    <property type="entry name" value="OppC_N"/>
    <property type="match status" value="1"/>
</dbReference>
<feature type="transmembrane region" description="Helical" evidence="7">
    <location>
        <begin position="74"/>
        <end position="93"/>
    </location>
</feature>
<keyword evidence="6 7" id="KW-0472">Membrane</keyword>
<proteinExistence type="inferred from homology"/>
<name>A0A410QGP7_9FIRM</name>
<feature type="transmembrane region" description="Helical" evidence="7">
    <location>
        <begin position="100"/>
        <end position="121"/>
    </location>
</feature>
<dbReference type="OrthoDB" id="9783218at2"/>
<keyword evidence="10" id="KW-1185">Reference proteome</keyword>
<evidence type="ECO:0000256" key="2">
    <source>
        <dbReference type="ARBA" id="ARBA00022448"/>
    </source>
</evidence>